<evidence type="ECO:0000313" key="6">
    <source>
        <dbReference type="Proteomes" id="UP000319908"/>
    </source>
</evidence>
<dbReference type="InterPro" id="IPR039425">
    <property type="entry name" value="RNA_pol_sigma-70-like"/>
</dbReference>
<dbReference type="Pfam" id="PF04542">
    <property type="entry name" value="Sigma70_r2"/>
    <property type="match status" value="1"/>
</dbReference>
<keyword evidence="2" id="KW-0731">Sigma factor</keyword>
<dbReference type="GO" id="GO:0006352">
    <property type="term" value="P:DNA-templated transcription initiation"/>
    <property type="evidence" value="ECO:0007669"/>
    <property type="project" value="InterPro"/>
</dbReference>
<dbReference type="Gene3D" id="1.10.1740.10">
    <property type="match status" value="1"/>
</dbReference>
<keyword evidence="1" id="KW-0805">Transcription regulation</keyword>
<proteinExistence type="predicted"/>
<dbReference type="NCBIfam" id="TIGR02989">
    <property type="entry name" value="Sig-70_gvs1"/>
    <property type="match status" value="1"/>
</dbReference>
<dbReference type="AlphaFoldDB" id="A0A5C6C789"/>
<dbReference type="PANTHER" id="PTHR43133">
    <property type="entry name" value="RNA POLYMERASE ECF-TYPE SIGMA FACTO"/>
    <property type="match status" value="1"/>
</dbReference>
<dbReference type="GO" id="GO:0016987">
    <property type="term" value="F:sigma factor activity"/>
    <property type="evidence" value="ECO:0007669"/>
    <property type="project" value="UniProtKB-KW"/>
</dbReference>
<dbReference type="EMBL" id="SJPU01000001">
    <property type="protein sequence ID" value="TWU19965.1"/>
    <property type="molecule type" value="Genomic_DNA"/>
</dbReference>
<dbReference type="NCBIfam" id="TIGR02937">
    <property type="entry name" value="sigma70-ECF"/>
    <property type="match status" value="1"/>
</dbReference>
<organism evidence="5 6">
    <name type="scientific">Allorhodopirellula heiligendammensis</name>
    <dbReference type="NCBI Taxonomy" id="2714739"/>
    <lineage>
        <taxon>Bacteria</taxon>
        <taxon>Pseudomonadati</taxon>
        <taxon>Planctomycetota</taxon>
        <taxon>Planctomycetia</taxon>
        <taxon>Pirellulales</taxon>
        <taxon>Pirellulaceae</taxon>
        <taxon>Allorhodopirellula</taxon>
    </lineage>
</organism>
<comment type="caution">
    <text evidence="5">The sequence shown here is derived from an EMBL/GenBank/DDBJ whole genome shotgun (WGS) entry which is preliminary data.</text>
</comment>
<gene>
    <name evidence="5" type="ORF">Poly21_21440</name>
</gene>
<evidence type="ECO:0000313" key="5">
    <source>
        <dbReference type="EMBL" id="TWU19965.1"/>
    </source>
</evidence>
<protein>
    <submittedName>
        <fullName evidence="5">RNA polymerase sigma factor</fullName>
    </submittedName>
</protein>
<feature type="domain" description="RNA polymerase sigma-70 region 2" evidence="4">
    <location>
        <begin position="72"/>
        <end position="136"/>
    </location>
</feature>
<dbReference type="Proteomes" id="UP000319908">
    <property type="component" value="Unassembled WGS sequence"/>
</dbReference>
<reference evidence="5 6" key="1">
    <citation type="journal article" date="2020" name="Antonie Van Leeuwenhoek">
        <title>Rhodopirellula heiligendammensis sp. nov., Rhodopirellula pilleata sp. nov., and Rhodopirellula solitaria sp. nov. isolated from natural or artificial marine surfaces in Northern Germany and California, USA, and emended description of the genus Rhodopirellula.</title>
        <authorList>
            <person name="Kallscheuer N."/>
            <person name="Wiegand S."/>
            <person name="Jogler M."/>
            <person name="Boedeker C."/>
            <person name="Peeters S.H."/>
            <person name="Rast P."/>
            <person name="Heuer A."/>
            <person name="Jetten M.S.M."/>
            <person name="Rohde M."/>
            <person name="Jogler C."/>
        </authorList>
    </citation>
    <scope>NUCLEOTIDE SEQUENCE [LARGE SCALE GENOMIC DNA]</scope>
    <source>
        <strain evidence="5 6">Poly21</strain>
    </source>
</reference>
<evidence type="ECO:0000259" key="4">
    <source>
        <dbReference type="Pfam" id="PF04542"/>
    </source>
</evidence>
<name>A0A5C6C789_9BACT</name>
<dbReference type="PANTHER" id="PTHR43133:SF51">
    <property type="entry name" value="RNA POLYMERASE SIGMA FACTOR"/>
    <property type="match status" value="1"/>
</dbReference>
<sequence>MISGTLRKTLGKFGGEATYSFYQPHPQSLQESRASSRVPALDQPPLLLGLTMIRPSHDTCDDAQRYERFLDLFTADRDGIYGYIFSLLPNHADAEDVFQKCCIVLWRKLDLYVEGSSFLGWACTVAHYEVLNFRRTVKHDRLCFSQELIEQLSHQQQVLQGGKSPRSEALRSCLQKLTTMDRELLDTLYGPDQSLAEHAKATGKALQSLYNRAGMLRRKLGQCVQQSLQLSGVDS</sequence>
<dbReference type="InterPro" id="IPR013325">
    <property type="entry name" value="RNA_pol_sigma_r2"/>
</dbReference>
<dbReference type="InterPro" id="IPR007627">
    <property type="entry name" value="RNA_pol_sigma70_r2"/>
</dbReference>
<dbReference type="SUPFAM" id="SSF88946">
    <property type="entry name" value="Sigma2 domain of RNA polymerase sigma factors"/>
    <property type="match status" value="1"/>
</dbReference>
<dbReference type="InterPro" id="IPR014284">
    <property type="entry name" value="RNA_pol_sigma-70_dom"/>
</dbReference>
<evidence type="ECO:0000256" key="3">
    <source>
        <dbReference type="ARBA" id="ARBA00023163"/>
    </source>
</evidence>
<evidence type="ECO:0000256" key="2">
    <source>
        <dbReference type="ARBA" id="ARBA00023082"/>
    </source>
</evidence>
<dbReference type="InterPro" id="IPR014331">
    <property type="entry name" value="RNA_pol_sigma70_ECF_RHOBA"/>
</dbReference>
<accession>A0A5C6C789</accession>
<evidence type="ECO:0000256" key="1">
    <source>
        <dbReference type="ARBA" id="ARBA00023015"/>
    </source>
</evidence>
<keyword evidence="3" id="KW-0804">Transcription</keyword>
<keyword evidence="6" id="KW-1185">Reference proteome</keyword>